<protein>
    <submittedName>
        <fullName evidence="5">Noc2-domain-containing protein</fullName>
    </submittedName>
</protein>
<comment type="similarity">
    <text evidence="2">Belongs to the NOC2 family.</text>
</comment>
<dbReference type="OrthoDB" id="10266662at2759"/>
<feature type="region of interest" description="Disordered" evidence="4">
    <location>
        <begin position="707"/>
        <end position="763"/>
    </location>
</feature>
<dbReference type="GO" id="GO:0042273">
    <property type="term" value="P:ribosomal large subunit biogenesis"/>
    <property type="evidence" value="ECO:0007669"/>
    <property type="project" value="TreeGrafter"/>
</dbReference>
<comment type="subcellular location">
    <subcellularLocation>
        <location evidence="1">Nucleus</location>
    </subcellularLocation>
</comment>
<name>A0A3N4JRD7_9PEZI</name>
<feature type="compositionally biased region" description="Acidic residues" evidence="4">
    <location>
        <begin position="117"/>
        <end position="133"/>
    </location>
</feature>
<dbReference type="GO" id="GO:0030691">
    <property type="term" value="C:Noc2p-Noc3p complex"/>
    <property type="evidence" value="ECO:0007669"/>
    <property type="project" value="TreeGrafter"/>
</dbReference>
<dbReference type="EMBL" id="ML120377">
    <property type="protein sequence ID" value="RPB00884.1"/>
    <property type="molecule type" value="Genomic_DNA"/>
</dbReference>
<evidence type="ECO:0000313" key="5">
    <source>
        <dbReference type="EMBL" id="RPB00884.1"/>
    </source>
</evidence>
<organism evidence="5 6">
    <name type="scientific">Choiromyces venosus 120613-1</name>
    <dbReference type="NCBI Taxonomy" id="1336337"/>
    <lineage>
        <taxon>Eukaryota</taxon>
        <taxon>Fungi</taxon>
        <taxon>Dikarya</taxon>
        <taxon>Ascomycota</taxon>
        <taxon>Pezizomycotina</taxon>
        <taxon>Pezizomycetes</taxon>
        <taxon>Pezizales</taxon>
        <taxon>Tuberaceae</taxon>
        <taxon>Choiromyces</taxon>
    </lineage>
</organism>
<feature type="region of interest" description="Disordered" evidence="4">
    <location>
        <begin position="16"/>
        <end position="69"/>
    </location>
</feature>
<feature type="region of interest" description="Disordered" evidence="4">
    <location>
        <begin position="179"/>
        <end position="211"/>
    </location>
</feature>
<feature type="region of interest" description="Disordered" evidence="4">
    <location>
        <begin position="83"/>
        <end position="142"/>
    </location>
</feature>
<dbReference type="GO" id="GO:0005654">
    <property type="term" value="C:nucleoplasm"/>
    <property type="evidence" value="ECO:0007669"/>
    <property type="project" value="TreeGrafter"/>
</dbReference>
<reference evidence="5 6" key="1">
    <citation type="journal article" date="2018" name="Nat. Ecol. Evol.">
        <title>Pezizomycetes genomes reveal the molecular basis of ectomycorrhizal truffle lifestyle.</title>
        <authorList>
            <person name="Murat C."/>
            <person name="Payen T."/>
            <person name="Noel B."/>
            <person name="Kuo A."/>
            <person name="Morin E."/>
            <person name="Chen J."/>
            <person name="Kohler A."/>
            <person name="Krizsan K."/>
            <person name="Balestrini R."/>
            <person name="Da Silva C."/>
            <person name="Montanini B."/>
            <person name="Hainaut M."/>
            <person name="Levati E."/>
            <person name="Barry K.W."/>
            <person name="Belfiori B."/>
            <person name="Cichocki N."/>
            <person name="Clum A."/>
            <person name="Dockter R.B."/>
            <person name="Fauchery L."/>
            <person name="Guy J."/>
            <person name="Iotti M."/>
            <person name="Le Tacon F."/>
            <person name="Lindquist E.A."/>
            <person name="Lipzen A."/>
            <person name="Malagnac F."/>
            <person name="Mello A."/>
            <person name="Molinier V."/>
            <person name="Miyauchi S."/>
            <person name="Poulain J."/>
            <person name="Riccioni C."/>
            <person name="Rubini A."/>
            <person name="Sitrit Y."/>
            <person name="Splivallo R."/>
            <person name="Traeger S."/>
            <person name="Wang M."/>
            <person name="Zifcakova L."/>
            <person name="Wipf D."/>
            <person name="Zambonelli A."/>
            <person name="Paolocci F."/>
            <person name="Nowrousian M."/>
            <person name="Ottonello S."/>
            <person name="Baldrian P."/>
            <person name="Spatafora J.W."/>
            <person name="Henrissat B."/>
            <person name="Nagy L.G."/>
            <person name="Aury J.M."/>
            <person name="Wincker P."/>
            <person name="Grigoriev I.V."/>
            <person name="Bonfante P."/>
            <person name="Martin F.M."/>
        </authorList>
    </citation>
    <scope>NUCLEOTIDE SEQUENCE [LARGE SCALE GENOMIC DNA]</scope>
    <source>
        <strain evidence="5 6">120613-1</strain>
    </source>
</reference>
<dbReference type="Pfam" id="PF03715">
    <property type="entry name" value="Noc2"/>
    <property type="match status" value="1"/>
</dbReference>
<accession>A0A3N4JRD7</accession>
<feature type="compositionally biased region" description="Acidic residues" evidence="4">
    <location>
        <begin position="726"/>
        <end position="735"/>
    </location>
</feature>
<dbReference type="STRING" id="1336337.A0A3N4JRD7"/>
<feature type="compositionally biased region" description="Basic and acidic residues" evidence="4">
    <location>
        <begin position="707"/>
        <end position="717"/>
    </location>
</feature>
<feature type="compositionally biased region" description="Basic residues" evidence="4">
    <location>
        <begin position="25"/>
        <end position="44"/>
    </location>
</feature>
<keyword evidence="3" id="KW-0539">Nucleus</keyword>
<dbReference type="AlphaFoldDB" id="A0A3N4JRD7"/>
<evidence type="ECO:0000256" key="1">
    <source>
        <dbReference type="ARBA" id="ARBA00004123"/>
    </source>
</evidence>
<dbReference type="GO" id="GO:0005730">
    <property type="term" value="C:nucleolus"/>
    <property type="evidence" value="ECO:0007669"/>
    <property type="project" value="TreeGrafter"/>
</dbReference>
<keyword evidence="6" id="KW-1185">Reference proteome</keyword>
<evidence type="ECO:0000256" key="2">
    <source>
        <dbReference type="ARBA" id="ARBA00005907"/>
    </source>
</evidence>
<dbReference type="InterPro" id="IPR005343">
    <property type="entry name" value="Noc2"/>
</dbReference>
<proteinExistence type="inferred from homology"/>
<evidence type="ECO:0000256" key="4">
    <source>
        <dbReference type="SAM" id="MobiDB-lite"/>
    </source>
</evidence>
<feature type="compositionally biased region" description="Basic and acidic residues" evidence="4">
    <location>
        <begin position="104"/>
        <end position="116"/>
    </location>
</feature>
<gene>
    <name evidence="5" type="ORF">L873DRAFT_1804655</name>
</gene>
<sequence length="763" mass="86207">MGRIKKSTRKFEAKHLKKTLEDRKAHAKVKQRHQLAEKRKKKRAGANDGEEEEDAEEKEVKKARKKDGNVELFEDMSVEQFFQGGFEVPETEKEKKKKKKELRRKREEAEKKKKDNDEEGEEEEEEEEEGDDELVTHKADLAALAEKDPEFFKYLQENDSELLDFTAVERDDLSGIDILSEGESEDEAPKKKKKKSQKGEDEEAVQNDNAGSSVEVTLKDVETWKKALVGGKSLRSLKKVVLAFRAAAHVNDVDDNNGYKYSITDANVYHELLVLALKHVPDVLNHHLPVKEGVSGKIRISSDTKKYRSMSPLLKSHSASLLHLLPTLTDAPTQKLLLNSTIPLVPYFLSFRKFLKAYIKAVVDIWAANSSDESARITAFLVIRRAAVIGDYGLKEMCLKALYAGFVRASRQTSGYTMQGINLMKNSAGEVLGLEGMDKVGYSAGFGYIRQLAVHLRNSITNNSKDSYKTVYNWQYVHSLDFWSRVLSTHCEGLKEAEAGKESPLRPLIYPLIQVTLGAIKLIPTAQYFPLRFYLLRSLLRLSRATGVFIPLASHLFEVLSSTIFKKKPKPSTLRPLDFSTTIRAPKSYLSTKAYQDGVGEQVTELLSEFFLLHAKSIAFPELAIPAIVHAKRWIKKSPAVTLNNALNVLVGKLEANAKWVQDRRNKVEFAPDKISLAEKFLDDVLWEKTPLGVYVLSQRKVREEKRKMVEESLRQEKAKRRGGGGDDEDDESGNEEGHLSVEEESEDEEMEDEADSDGSDDA</sequence>
<dbReference type="GO" id="GO:0030690">
    <property type="term" value="C:Noc1p-Noc2p complex"/>
    <property type="evidence" value="ECO:0007669"/>
    <property type="project" value="TreeGrafter"/>
</dbReference>
<feature type="compositionally biased region" description="Acidic residues" evidence="4">
    <location>
        <begin position="48"/>
        <end position="57"/>
    </location>
</feature>
<evidence type="ECO:0000256" key="3">
    <source>
        <dbReference type="ARBA" id="ARBA00023242"/>
    </source>
</evidence>
<feature type="compositionally biased region" description="Acidic residues" evidence="4">
    <location>
        <begin position="743"/>
        <end position="763"/>
    </location>
</feature>
<dbReference type="Proteomes" id="UP000276215">
    <property type="component" value="Unassembled WGS sequence"/>
</dbReference>
<evidence type="ECO:0000313" key="6">
    <source>
        <dbReference type="Proteomes" id="UP000276215"/>
    </source>
</evidence>
<dbReference type="PANTHER" id="PTHR12687:SF4">
    <property type="entry name" value="NUCLEOLAR COMPLEX PROTEIN 2 HOMOLOG"/>
    <property type="match status" value="1"/>
</dbReference>
<dbReference type="PANTHER" id="PTHR12687">
    <property type="entry name" value="NUCLEOLAR COMPLEX 2 AND RAD4-RELATED"/>
    <property type="match status" value="1"/>
</dbReference>